<reference evidence="2 3" key="1">
    <citation type="submission" date="2023-10" db="EMBL/GenBank/DDBJ databases">
        <authorList>
            <person name="Maclean D."/>
            <person name="Macfadyen A."/>
        </authorList>
    </citation>
    <scope>NUCLEOTIDE SEQUENCE [LARGE SCALE GENOMIC DNA]</scope>
</reference>
<proteinExistence type="predicted"/>
<dbReference type="AlphaFoldDB" id="A0AAV1I8E2"/>
<evidence type="ECO:0000313" key="2">
    <source>
        <dbReference type="EMBL" id="CAK0783458.1"/>
    </source>
</evidence>
<keyword evidence="1" id="KW-0732">Signal</keyword>
<dbReference type="EMBL" id="CAUYUE010000008">
    <property type="protein sequence ID" value="CAK0783458.1"/>
    <property type="molecule type" value="Genomic_DNA"/>
</dbReference>
<accession>A0AAV1I8E2</accession>
<feature type="signal peptide" evidence="1">
    <location>
        <begin position="1"/>
        <end position="24"/>
    </location>
</feature>
<organism evidence="2 3">
    <name type="scientific">Coccomyxa viridis</name>
    <dbReference type="NCBI Taxonomy" id="1274662"/>
    <lineage>
        <taxon>Eukaryota</taxon>
        <taxon>Viridiplantae</taxon>
        <taxon>Chlorophyta</taxon>
        <taxon>core chlorophytes</taxon>
        <taxon>Trebouxiophyceae</taxon>
        <taxon>Trebouxiophyceae incertae sedis</taxon>
        <taxon>Coccomyxaceae</taxon>
        <taxon>Coccomyxa</taxon>
    </lineage>
</organism>
<keyword evidence="3" id="KW-1185">Reference proteome</keyword>
<sequence>MRSMNMKVTAAAIAVVLCATLVTAQFGGGPFGGGGGGGGYNNGGSNGYNNGGSNGYNNGGGSSSSSGGSGQQCRTGCCNLGNEVFKGSCSSFSNYFRGDADTAVKENDAAFQTRVNGAPTPSSSCCTSARSFTQYGCSCNQQLKDAAQQQGFSNNAVAVISRAVQFSICANSAHGGSISTGGC</sequence>
<evidence type="ECO:0000313" key="3">
    <source>
        <dbReference type="Proteomes" id="UP001314263"/>
    </source>
</evidence>
<feature type="chain" id="PRO_5044010236" evidence="1">
    <location>
        <begin position="25"/>
        <end position="183"/>
    </location>
</feature>
<name>A0AAV1I8E2_9CHLO</name>
<comment type="caution">
    <text evidence="2">The sequence shown here is derived from an EMBL/GenBank/DDBJ whole genome shotgun (WGS) entry which is preliminary data.</text>
</comment>
<evidence type="ECO:0000256" key="1">
    <source>
        <dbReference type="SAM" id="SignalP"/>
    </source>
</evidence>
<gene>
    <name evidence="2" type="ORF">CVIRNUC_006657</name>
</gene>
<dbReference type="Proteomes" id="UP001314263">
    <property type="component" value="Unassembled WGS sequence"/>
</dbReference>
<protein>
    <submittedName>
        <fullName evidence="2">Uncharacterized protein</fullName>
    </submittedName>
</protein>